<gene>
    <name evidence="3" type="ORF">FB564_0443</name>
    <name evidence="2" type="ORF">Sar04_19580</name>
</gene>
<dbReference type="EMBL" id="BOQM01000011">
    <property type="protein sequence ID" value="GIM84887.1"/>
    <property type="molecule type" value="Genomic_DNA"/>
</dbReference>
<accession>A0A542XHS2</accession>
<comment type="caution">
    <text evidence="3">The sequence shown here is derived from an EMBL/GenBank/DDBJ whole genome shotgun (WGS) entry which is preliminary data.</text>
</comment>
<proteinExistence type="predicted"/>
<evidence type="ECO:0000313" key="3">
    <source>
        <dbReference type="EMBL" id="TQL35398.1"/>
    </source>
</evidence>
<dbReference type="Proteomes" id="UP000315983">
    <property type="component" value="Unassembled WGS sequence"/>
</dbReference>
<evidence type="ECO:0000313" key="4">
    <source>
        <dbReference type="Proteomes" id="UP000315983"/>
    </source>
</evidence>
<name>A0A542XHS2_SALAC</name>
<feature type="signal peptide" evidence="1">
    <location>
        <begin position="1"/>
        <end position="23"/>
    </location>
</feature>
<evidence type="ECO:0000313" key="2">
    <source>
        <dbReference type="EMBL" id="GIM84887.1"/>
    </source>
</evidence>
<dbReference type="RefSeq" id="WP_018800203.1">
    <property type="nucleotide sequence ID" value="NZ_BOQM01000011.1"/>
</dbReference>
<keyword evidence="5" id="KW-1185">Reference proteome</keyword>
<organism evidence="3 4">
    <name type="scientific">Salinispora arenicola</name>
    <dbReference type="NCBI Taxonomy" id="168697"/>
    <lineage>
        <taxon>Bacteria</taxon>
        <taxon>Bacillati</taxon>
        <taxon>Actinomycetota</taxon>
        <taxon>Actinomycetes</taxon>
        <taxon>Micromonosporales</taxon>
        <taxon>Micromonosporaceae</taxon>
        <taxon>Salinispora</taxon>
    </lineage>
</organism>
<reference evidence="3 4" key="1">
    <citation type="submission" date="2019-06" db="EMBL/GenBank/DDBJ databases">
        <title>Sequencing the genomes of 1000 actinobacteria strains.</title>
        <authorList>
            <person name="Klenk H.-P."/>
        </authorList>
    </citation>
    <scope>NUCLEOTIDE SEQUENCE [LARGE SCALE GENOMIC DNA]</scope>
    <source>
        <strain evidence="3 4">DSM 44819</strain>
    </source>
</reference>
<evidence type="ECO:0000256" key="1">
    <source>
        <dbReference type="SAM" id="SignalP"/>
    </source>
</evidence>
<dbReference type="EMBL" id="VFOL01000001">
    <property type="protein sequence ID" value="TQL35398.1"/>
    <property type="molecule type" value="Genomic_DNA"/>
</dbReference>
<protein>
    <recommendedName>
        <fullName evidence="6">Lipoprotein</fullName>
    </recommendedName>
</protein>
<feature type="chain" id="PRO_5021953860" description="Lipoprotein" evidence="1">
    <location>
        <begin position="24"/>
        <end position="243"/>
    </location>
</feature>
<dbReference type="Proteomes" id="UP000677457">
    <property type="component" value="Unassembled WGS sequence"/>
</dbReference>
<reference evidence="2 5" key="2">
    <citation type="submission" date="2021-03" db="EMBL/GenBank/DDBJ databases">
        <title>Whole genome shotgun sequence of Salinispora arenicola NBRC 105043.</title>
        <authorList>
            <person name="Komaki H."/>
            <person name="Tamura T."/>
        </authorList>
    </citation>
    <scope>NUCLEOTIDE SEQUENCE [LARGE SCALE GENOMIC DNA]</scope>
    <source>
        <strain evidence="2 5">NBRC 105043</strain>
    </source>
</reference>
<keyword evidence="1" id="KW-0732">Signal</keyword>
<evidence type="ECO:0008006" key="6">
    <source>
        <dbReference type="Google" id="ProtNLM"/>
    </source>
</evidence>
<evidence type="ECO:0000313" key="5">
    <source>
        <dbReference type="Proteomes" id="UP000677457"/>
    </source>
</evidence>
<dbReference type="GeneID" id="93769797"/>
<sequence>MYSTRSATLVAMSATSTPLRLLAALVVTSLTVTGCQSLDDAGRVIGRADLVNDLASRLDEALTRTYTADYRLSAGQTATIAQAQEPARATYDWSAGRLTATEDATTRCETADGQTACTLDPPPANTAKPAVAVFAAARGEGLVTPPVVMNLLTAAALDPEATITSSNTTLAGRQATCVEIRRPADDLAACVTAEGTLGSFTGSLGGEPVTITLTGYRETADRTMFELPADSDVVDRRPVQALS</sequence>
<dbReference type="PROSITE" id="PS51257">
    <property type="entry name" value="PROKAR_LIPOPROTEIN"/>
    <property type="match status" value="1"/>
</dbReference>
<dbReference type="AlphaFoldDB" id="A0A542XHS2"/>